<feature type="compositionally biased region" description="Polar residues" evidence="15">
    <location>
        <begin position="1451"/>
        <end position="1470"/>
    </location>
</feature>
<dbReference type="SMART" id="SM00454">
    <property type="entry name" value="SAM"/>
    <property type="match status" value="1"/>
</dbReference>
<feature type="compositionally biased region" description="Low complexity" evidence="15">
    <location>
        <begin position="1019"/>
        <end position="1033"/>
    </location>
</feature>
<keyword evidence="8" id="KW-0418">Kinase</keyword>
<feature type="region of interest" description="Disordered" evidence="15">
    <location>
        <begin position="1011"/>
        <end position="1064"/>
    </location>
</feature>
<feature type="region of interest" description="Disordered" evidence="15">
    <location>
        <begin position="1625"/>
        <end position="1647"/>
    </location>
</feature>
<evidence type="ECO:0000256" key="4">
    <source>
        <dbReference type="ARBA" id="ARBA00022527"/>
    </source>
</evidence>
<comment type="similarity">
    <text evidence="2">Belongs to the protein kinase superfamily. STE Ser/Thr protein kinase family. MAP kinase kinase kinase subfamily.</text>
</comment>
<evidence type="ECO:0000256" key="5">
    <source>
        <dbReference type="ARBA" id="ARBA00022679"/>
    </source>
</evidence>
<dbReference type="Gene3D" id="1.10.150.50">
    <property type="entry name" value="Transcription Factor, Ets-1"/>
    <property type="match status" value="1"/>
</dbReference>
<dbReference type="Proteomes" id="UP000318571">
    <property type="component" value="Chromosome 5"/>
</dbReference>
<dbReference type="CDD" id="cd06624">
    <property type="entry name" value="STKc_ASK"/>
    <property type="match status" value="1"/>
</dbReference>
<evidence type="ECO:0000256" key="1">
    <source>
        <dbReference type="ARBA" id="ARBA00001946"/>
    </source>
</evidence>
<dbReference type="GO" id="GO:0004709">
    <property type="term" value="F:MAP kinase kinase kinase activity"/>
    <property type="evidence" value="ECO:0007669"/>
    <property type="project" value="UniProtKB-EC"/>
</dbReference>
<dbReference type="InterPro" id="IPR001660">
    <property type="entry name" value="SAM"/>
</dbReference>
<dbReference type="PROSITE" id="PS50105">
    <property type="entry name" value="SAM_DOMAIN"/>
    <property type="match status" value="1"/>
</dbReference>
<dbReference type="PANTHER" id="PTHR11584:SF394">
    <property type="entry name" value="APOPTOTIC SIGNAL-REGULATING KINASE 1, ISOFORM C"/>
    <property type="match status" value="1"/>
</dbReference>
<comment type="caution">
    <text evidence="18">The sequence shown here is derived from an EMBL/GenBank/DDBJ whole genome shotgun (WGS) entry which is preliminary data.</text>
</comment>
<evidence type="ECO:0000256" key="7">
    <source>
        <dbReference type="ARBA" id="ARBA00022741"/>
    </source>
</evidence>
<dbReference type="InterPro" id="IPR043969">
    <property type="entry name" value="MAP3K_PH"/>
</dbReference>
<gene>
    <name evidence="18" type="ORF">TCAL_10684</name>
</gene>
<dbReference type="Pfam" id="PF20309">
    <property type="entry name" value="DRHyd-ASK"/>
    <property type="match status" value="1"/>
</dbReference>
<evidence type="ECO:0000256" key="11">
    <source>
        <dbReference type="ARBA" id="ARBA00023054"/>
    </source>
</evidence>
<dbReference type="InterPro" id="IPR013761">
    <property type="entry name" value="SAM/pointed_sf"/>
</dbReference>
<evidence type="ECO:0000256" key="8">
    <source>
        <dbReference type="ARBA" id="ARBA00022777"/>
    </source>
</evidence>
<comment type="catalytic activity">
    <reaction evidence="12">
        <text>L-threonyl-[protein] + ATP = O-phospho-L-threonyl-[protein] + ADP + H(+)</text>
        <dbReference type="Rhea" id="RHEA:46608"/>
        <dbReference type="Rhea" id="RHEA-COMP:11060"/>
        <dbReference type="Rhea" id="RHEA-COMP:11605"/>
        <dbReference type="ChEBI" id="CHEBI:15378"/>
        <dbReference type="ChEBI" id="CHEBI:30013"/>
        <dbReference type="ChEBI" id="CHEBI:30616"/>
        <dbReference type="ChEBI" id="CHEBI:61977"/>
        <dbReference type="ChEBI" id="CHEBI:456216"/>
        <dbReference type="EC" id="2.7.11.25"/>
    </reaction>
</comment>
<dbReference type="PROSITE" id="PS50011">
    <property type="entry name" value="PROTEIN_KINASE_DOM"/>
    <property type="match status" value="1"/>
</dbReference>
<comment type="catalytic activity">
    <reaction evidence="13">
        <text>L-seryl-[protein] + ATP = O-phospho-L-seryl-[protein] + ADP + H(+)</text>
        <dbReference type="Rhea" id="RHEA:17989"/>
        <dbReference type="Rhea" id="RHEA-COMP:9863"/>
        <dbReference type="Rhea" id="RHEA-COMP:11604"/>
        <dbReference type="ChEBI" id="CHEBI:15378"/>
        <dbReference type="ChEBI" id="CHEBI:29999"/>
        <dbReference type="ChEBI" id="CHEBI:30616"/>
        <dbReference type="ChEBI" id="CHEBI:83421"/>
        <dbReference type="ChEBI" id="CHEBI:456216"/>
        <dbReference type="EC" id="2.7.11.25"/>
    </reaction>
</comment>
<evidence type="ECO:0000256" key="12">
    <source>
        <dbReference type="ARBA" id="ARBA00047559"/>
    </source>
</evidence>
<evidence type="ECO:0000256" key="3">
    <source>
        <dbReference type="ARBA" id="ARBA00012406"/>
    </source>
</evidence>
<dbReference type="OMA" id="CLCGRIC"/>
<protein>
    <recommendedName>
        <fullName evidence="3">mitogen-activated protein kinase kinase kinase</fullName>
        <ecNumber evidence="3">2.7.11.25</ecNumber>
    </recommendedName>
</protein>
<comment type="cofactor">
    <cofactor evidence="1">
        <name>Mg(2+)</name>
        <dbReference type="ChEBI" id="CHEBI:18420"/>
    </cofactor>
</comment>
<feature type="domain" description="SAM" evidence="17">
    <location>
        <begin position="1560"/>
        <end position="1606"/>
    </location>
</feature>
<dbReference type="EMBL" id="VCGU01000004">
    <property type="protein sequence ID" value="TRY76669.1"/>
    <property type="molecule type" value="Genomic_DNA"/>
</dbReference>
<keyword evidence="5" id="KW-0808">Transferase</keyword>
<dbReference type="InterPro" id="IPR008271">
    <property type="entry name" value="Ser/Thr_kinase_AS"/>
</dbReference>
<keyword evidence="11" id="KW-0175">Coiled coil</keyword>
<feature type="compositionally biased region" description="Polar residues" evidence="15">
    <location>
        <begin position="1548"/>
        <end position="1558"/>
    </location>
</feature>
<dbReference type="InterPro" id="IPR046872">
    <property type="entry name" value="DRHyd-ASK"/>
</dbReference>
<evidence type="ECO:0000259" key="17">
    <source>
        <dbReference type="PROSITE" id="PS50105"/>
    </source>
</evidence>
<dbReference type="PROSITE" id="PS00107">
    <property type="entry name" value="PROTEIN_KINASE_ATP"/>
    <property type="match status" value="1"/>
</dbReference>
<evidence type="ECO:0000256" key="14">
    <source>
        <dbReference type="PROSITE-ProRule" id="PRU10141"/>
    </source>
</evidence>
<evidence type="ECO:0000256" key="9">
    <source>
        <dbReference type="ARBA" id="ARBA00022840"/>
    </source>
</evidence>
<feature type="compositionally biased region" description="Low complexity" evidence="15">
    <location>
        <begin position="1636"/>
        <end position="1647"/>
    </location>
</feature>
<feature type="domain" description="Protein kinase" evidence="16">
    <location>
        <begin position="684"/>
        <end position="942"/>
    </location>
</feature>
<evidence type="ECO:0000256" key="15">
    <source>
        <dbReference type="SAM" id="MobiDB-lite"/>
    </source>
</evidence>
<feature type="region of interest" description="Disordered" evidence="15">
    <location>
        <begin position="1443"/>
        <end position="1471"/>
    </location>
</feature>
<evidence type="ECO:0000256" key="6">
    <source>
        <dbReference type="ARBA" id="ARBA00022723"/>
    </source>
</evidence>
<dbReference type="SUPFAM" id="SSF56112">
    <property type="entry name" value="Protein kinase-like (PK-like)"/>
    <property type="match status" value="1"/>
</dbReference>
<dbReference type="InterPro" id="IPR011009">
    <property type="entry name" value="Kinase-like_dom_sf"/>
</dbReference>
<feature type="compositionally biased region" description="Pro residues" evidence="15">
    <location>
        <begin position="37"/>
        <end position="46"/>
    </location>
</feature>
<dbReference type="Pfam" id="PF20302">
    <property type="entry name" value="HisK-N-like"/>
    <property type="match status" value="1"/>
</dbReference>
<dbReference type="GO" id="GO:0005524">
    <property type="term" value="F:ATP binding"/>
    <property type="evidence" value="ECO:0007669"/>
    <property type="project" value="UniProtKB-UniRule"/>
</dbReference>
<evidence type="ECO:0000259" key="16">
    <source>
        <dbReference type="PROSITE" id="PS50011"/>
    </source>
</evidence>
<feature type="compositionally biased region" description="Polar residues" evidence="15">
    <location>
        <begin position="1529"/>
        <end position="1541"/>
    </location>
</feature>
<evidence type="ECO:0000256" key="2">
    <source>
        <dbReference type="ARBA" id="ARBA00006529"/>
    </source>
</evidence>
<feature type="region of interest" description="Disordered" evidence="15">
    <location>
        <begin position="1529"/>
        <end position="1559"/>
    </location>
</feature>
<dbReference type="Pfam" id="PF00069">
    <property type="entry name" value="Pkinase"/>
    <property type="match status" value="1"/>
</dbReference>
<reference evidence="18 19" key="1">
    <citation type="journal article" date="2018" name="Nat. Ecol. Evol.">
        <title>Genomic signatures of mitonuclear coevolution across populations of Tigriopus californicus.</title>
        <authorList>
            <person name="Barreto F.S."/>
            <person name="Watson E.T."/>
            <person name="Lima T.G."/>
            <person name="Willett C.S."/>
            <person name="Edmands S."/>
            <person name="Li W."/>
            <person name="Burton R.S."/>
        </authorList>
    </citation>
    <scope>NUCLEOTIDE SEQUENCE [LARGE SCALE GENOMIC DNA]</scope>
    <source>
        <strain evidence="18 19">San Diego</strain>
    </source>
</reference>
<dbReference type="STRING" id="6832.A0A553PG69"/>
<dbReference type="SMART" id="SM00220">
    <property type="entry name" value="S_TKc"/>
    <property type="match status" value="1"/>
</dbReference>
<proteinExistence type="inferred from homology"/>
<dbReference type="Gene3D" id="1.10.510.10">
    <property type="entry name" value="Transferase(Phosphotransferase) domain 1"/>
    <property type="match status" value="1"/>
</dbReference>
<keyword evidence="9 14" id="KW-0067">ATP-binding</keyword>
<dbReference type="FunFam" id="3.30.200.20:FF:000487">
    <property type="entry name" value="Serine/threonine protein kinase, putative"/>
    <property type="match status" value="1"/>
</dbReference>
<keyword evidence="10" id="KW-0460">Magnesium</keyword>
<keyword evidence="6" id="KW-0479">Metal-binding</keyword>
<keyword evidence="7 14" id="KW-0547">Nucleotide-binding</keyword>
<keyword evidence="4" id="KW-0723">Serine/threonine-protein kinase</keyword>
<dbReference type="GO" id="GO:0046872">
    <property type="term" value="F:metal ion binding"/>
    <property type="evidence" value="ECO:0007669"/>
    <property type="project" value="UniProtKB-KW"/>
</dbReference>
<dbReference type="InterPro" id="IPR000719">
    <property type="entry name" value="Prot_kinase_dom"/>
</dbReference>
<evidence type="ECO:0000313" key="18">
    <source>
        <dbReference type="EMBL" id="TRY76669.1"/>
    </source>
</evidence>
<dbReference type="Pfam" id="PF19039">
    <property type="entry name" value="ASK_PH"/>
    <property type="match status" value="1"/>
</dbReference>
<dbReference type="Pfam" id="PF13281">
    <property type="entry name" value="MAP3K_TRAF_bd"/>
    <property type="match status" value="1"/>
</dbReference>
<name>A0A553PG69_TIGCA</name>
<dbReference type="FunFam" id="1.10.510.10:FF:000054">
    <property type="entry name" value="Mitogen-activated protein kinase kinase kinase 5"/>
    <property type="match status" value="1"/>
</dbReference>
<dbReference type="SUPFAM" id="SSF47769">
    <property type="entry name" value="SAM/Pointed domain"/>
    <property type="match status" value="1"/>
</dbReference>
<dbReference type="PROSITE" id="PS00108">
    <property type="entry name" value="PROTEIN_KINASE_ST"/>
    <property type="match status" value="1"/>
</dbReference>
<dbReference type="InterPro" id="IPR046873">
    <property type="entry name" value="HisK-N-like"/>
</dbReference>
<dbReference type="Gene3D" id="3.30.200.20">
    <property type="entry name" value="Phosphorylase Kinase, domain 1"/>
    <property type="match status" value="1"/>
</dbReference>
<feature type="region of interest" description="Disordered" evidence="15">
    <location>
        <begin position="29"/>
        <end position="76"/>
    </location>
</feature>
<evidence type="ECO:0000256" key="13">
    <source>
        <dbReference type="ARBA" id="ARBA00048329"/>
    </source>
</evidence>
<dbReference type="InterPro" id="IPR017441">
    <property type="entry name" value="Protein_kinase_ATP_BS"/>
</dbReference>
<dbReference type="EC" id="2.7.11.25" evidence="3"/>
<keyword evidence="19" id="KW-1185">Reference proteome</keyword>
<accession>A0A553PG69</accession>
<dbReference type="PANTHER" id="PTHR11584">
    <property type="entry name" value="SERINE/THREONINE PROTEIN KINASE"/>
    <property type="match status" value="1"/>
</dbReference>
<feature type="binding site" evidence="14">
    <location>
        <position position="713"/>
    </location>
    <ligand>
        <name>ATP</name>
        <dbReference type="ChEBI" id="CHEBI:30616"/>
    </ligand>
</feature>
<evidence type="ECO:0000256" key="10">
    <source>
        <dbReference type="ARBA" id="ARBA00022842"/>
    </source>
</evidence>
<dbReference type="InterPro" id="IPR025136">
    <property type="entry name" value="MAP3K_TRAF-bd"/>
</dbReference>
<evidence type="ECO:0000313" key="19">
    <source>
        <dbReference type="Proteomes" id="UP000318571"/>
    </source>
</evidence>
<sequence>MNASASSASMHEPEGVVLSSGVAVMAALAPTEGLPGAPGPPGPPGPQTDSLGSRSDHSGKTTLSAPTAAGSSAGYPPGSSAASAVAASQLKPKMEVVCVIDTHSTRFLSERKLAWEEVKFACGLMTSPLHEVVQLQFEKLDFGEANVLDLFYNADVAIIDLSVVVQQSSLFYHLGVRESFGMRQNILLYLDSNGEETLALKHSCVNYAFVSYHVPSDHGTPMVTDATGVYETGQRLSLATKLKNLFQEMEIQSKVHMKEKFLSDLRKCRETLTGESLKKGLHNMRRRLDDPNVISGEVVHNMLISFREIQDYDAMVQLVQDLKTLPNRKNYTHNPAIIFLFAFALNRRHKDGDREKAYQVITKALERKENEVPDIICLCGRICKDKFVESEYTDTIMLNQAIHWYRRGFEVQPNEYAGINLATLLVVQGNEFATSPELQRIGMKLNNLIGKKGSLHSLEDYWDVATFFEISVLAEDYGKAIQASECMFKLKPPNWYLKSTIGNIKLISRFRKNHNESEAMLPERQIFNFWVDYFVDACADDPGDMIRFPILIWEPSKVYMPSYVTVNIDSEEQSLQISNLCQKCLVSQLQGSAQSSSNKCNKLHTWLLTAPMIKSVTAYRRDDRCLFLYVHSDDFQMYFPSESWRQKFFDLVLNVTANEEGMIADLDQALNSETLSFEYDVDDQGRKVLLGRGTYGVVYAARDLNTQIRVAVKEVPEKNLGDVQPLHEEIKLHSQLRHKNIVQYHGSLSEDGFFKIIMEQVPGGSLSALLRSKWGPLKGNESTIAYYSKQILEGLKYLHDQKIVHRDIKGDNVLVNTYSGVVKISDFGTSKRLAGLCPDTATFTGTLQYMAPEVIDRGQRGYGPPADIWSLGCTVVEMATGQPPFIELGSPEAAMFKVGYYKMHPEVPKELSERAQQFILRCFEPDPDKRANASELLDDQFITDMGKKKKTSTRLNVHAQPLVAQQPEFSRSTSMPVDKFSRTLSRMVNSPEDIAENRVFAKSRSALAITTSSVPSTRNTMNNFNNSNNINNDKNSRNDDDDNNNNNNNPLKHSGPNSAPLEHGLSHVTFIPSSILPKVLTAHPMLSTNPVPIPRSSHGNTNGIITNALHGNVVDPKRRTNLQHPHRPPHLLIPNNNHNPPKGDALSSFSGFESDLTTHDTFDSESTSSSLINRKISLDSGWHSAHDSTGMALTPSGSGIGNNSPCLEGSISSSHVLTPTDQLDGDPLLNLEARRSSSGGLLSPDVILEQIKSADGFEGGNDGDNFYLLKKDSQRRLTLVKVLQIDRSAICRQWLQLTAKDIPDLCLNQYPEDSFDFQGHFQLLLDGIRSFIPEQNRLALEAALSKLKEELDFDGAKINQISIALYAFQEAVNSSLRSHSIKPHWMFALDNLVRSAVQAAVTILTPELGAHLADPDMVLDDLKAGAMLANSDAHADLMGDLAEAHNEPDGASTSGVSTVNSNPGGINSIAQPHPLHHLQQFQFSHNQVTHMREENARLLGQLLDLQHKYQELLRQNLSEQRQQLVNLSAQSAPNTPNTPSLSVGADASSESGGTSWTQPGADEELVRWLRELNLHEGSIQKFVQEELTYSDVIGLMSRDDLRRLGLKAGPELRIWQAIQCQRDDRSKISRQIPMPSSASSASTASTS</sequence>
<organism evidence="18 19">
    <name type="scientific">Tigriopus californicus</name>
    <name type="common">Marine copepod</name>
    <dbReference type="NCBI Taxonomy" id="6832"/>
    <lineage>
        <taxon>Eukaryota</taxon>
        <taxon>Metazoa</taxon>
        <taxon>Ecdysozoa</taxon>
        <taxon>Arthropoda</taxon>
        <taxon>Crustacea</taxon>
        <taxon>Multicrustacea</taxon>
        <taxon>Hexanauplia</taxon>
        <taxon>Copepoda</taxon>
        <taxon>Harpacticoida</taxon>
        <taxon>Harpacticidae</taxon>
        <taxon>Tigriopus</taxon>
    </lineage>
</organism>
<feature type="compositionally biased region" description="Low complexity" evidence="15">
    <location>
        <begin position="64"/>
        <end position="76"/>
    </location>
</feature>